<dbReference type="PRINTS" id="PR01837">
    <property type="entry name" value="MGTCSAPBPROT"/>
</dbReference>
<comment type="similarity">
    <text evidence="2">Belongs to the MgtC/SapB family.</text>
</comment>
<dbReference type="Proteomes" id="UP000190037">
    <property type="component" value="Unassembled WGS sequence"/>
</dbReference>
<comment type="caution">
    <text evidence="9">The sequence shown here is derived from an EMBL/GenBank/DDBJ whole genome shotgun (WGS) entry which is preliminary data.</text>
</comment>
<dbReference type="EMBL" id="MWQN01000001">
    <property type="protein sequence ID" value="OPC80774.1"/>
    <property type="molecule type" value="Genomic_DNA"/>
</dbReference>
<sequence>MHSGTTLAAWSEGIGASQGWTQFSELLLSFVLSSVIGVEREVRQKSAGLRTHALVGVGTTLFMEISKYGFADVLPAGHVGWDPSRIAAQVVSGIGFIGGGLIFVRRDTVRGLTTAAVVWLTCAIGMACGAGLPYLAIGVTTLHFVVVYGYPPIIRRIGGPRDRAAEIRVSYLPGHGVLSAVLVACTGAGFTVVDVSVHNREREPAEDAGEAPATEPRAAAVVLLLEGAGEPGELVSGLSELPGVLTVGGGRVPEPAE</sequence>
<feature type="transmembrane region" description="Helical" evidence="7">
    <location>
        <begin position="47"/>
        <end position="66"/>
    </location>
</feature>
<keyword evidence="4 7" id="KW-0812">Transmembrane</keyword>
<keyword evidence="6 7" id="KW-0472">Membrane</keyword>
<evidence type="ECO:0000256" key="4">
    <source>
        <dbReference type="ARBA" id="ARBA00022692"/>
    </source>
</evidence>
<evidence type="ECO:0000313" key="10">
    <source>
        <dbReference type="Proteomes" id="UP000190037"/>
    </source>
</evidence>
<dbReference type="STRING" id="159449.B4N89_07235"/>
<dbReference type="PANTHER" id="PTHR33778">
    <property type="entry name" value="PROTEIN MGTC"/>
    <property type="match status" value="1"/>
</dbReference>
<protein>
    <recommendedName>
        <fullName evidence="8">MgtC/SapB/SrpB/YhiD N-terminal domain-containing protein</fullName>
    </recommendedName>
</protein>
<keyword evidence="10" id="KW-1185">Reference proteome</keyword>
<dbReference type="RefSeq" id="WP_078975027.1">
    <property type="nucleotide sequence ID" value="NZ_MWQN01000001.1"/>
</dbReference>
<dbReference type="GO" id="GO:0005886">
    <property type="term" value="C:plasma membrane"/>
    <property type="evidence" value="ECO:0007669"/>
    <property type="project" value="UniProtKB-SubCell"/>
</dbReference>
<evidence type="ECO:0000256" key="7">
    <source>
        <dbReference type="SAM" id="Phobius"/>
    </source>
</evidence>
<evidence type="ECO:0000256" key="3">
    <source>
        <dbReference type="ARBA" id="ARBA00022475"/>
    </source>
</evidence>
<reference evidence="9 10" key="1">
    <citation type="submission" date="2017-03" db="EMBL/GenBank/DDBJ databases">
        <title>Draft genome sequence of Streptomyces scabrisporus NF3, endophyte isolated from Amphipterygium adstringens.</title>
        <authorList>
            <person name="Vazquez M."/>
            <person name="Ceapa C.D."/>
            <person name="Rodriguez Luna D."/>
            <person name="Sanchez Esquivel S."/>
        </authorList>
    </citation>
    <scope>NUCLEOTIDE SEQUENCE [LARGE SCALE GENOMIC DNA]</scope>
    <source>
        <strain evidence="9 10">NF3</strain>
    </source>
</reference>
<evidence type="ECO:0000313" key="9">
    <source>
        <dbReference type="EMBL" id="OPC80774.1"/>
    </source>
</evidence>
<keyword evidence="3" id="KW-1003">Cell membrane</keyword>
<evidence type="ECO:0000256" key="5">
    <source>
        <dbReference type="ARBA" id="ARBA00022989"/>
    </source>
</evidence>
<evidence type="ECO:0000259" key="8">
    <source>
        <dbReference type="Pfam" id="PF02308"/>
    </source>
</evidence>
<dbReference type="InterPro" id="IPR049177">
    <property type="entry name" value="MgtC_SapB_SrpB_YhiD_N"/>
</dbReference>
<feature type="transmembrane region" description="Helical" evidence="7">
    <location>
        <begin position="116"/>
        <end position="149"/>
    </location>
</feature>
<comment type="subcellular location">
    <subcellularLocation>
        <location evidence="1">Cell membrane</location>
        <topology evidence="1">Multi-pass membrane protein</topology>
    </subcellularLocation>
</comment>
<feature type="domain" description="MgtC/SapB/SrpB/YhiD N-terminal" evidence="8">
    <location>
        <begin position="26"/>
        <end position="153"/>
    </location>
</feature>
<dbReference type="PANTHER" id="PTHR33778:SF1">
    <property type="entry name" value="MAGNESIUM TRANSPORTER YHID-RELATED"/>
    <property type="match status" value="1"/>
</dbReference>
<feature type="transmembrane region" description="Helical" evidence="7">
    <location>
        <begin position="86"/>
        <end position="104"/>
    </location>
</feature>
<dbReference type="InterPro" id="IPR003416">
    <property type="entry name" value="MgtC/SapB/SrpB/YhiD_fam"/>
</dbReference>
<keyword evidence="5 7" id="KW-1133">Transmembrane helix</keyword>
<name>A0A1T3NVE8_9ACTN</name>
<evidence type="ECO:0000256" key="1">
    <source>
        <dbReference type="ARBA" id="ARBA00004651"/>
    </source>
</evidence>
<dbReference type="AlphaFoldDB" id="A0A1T3NVE8"/>
<evidence type="ECO:0000256" key="2">
    <source>
        <dbReference type="ARBA" id="ARBA00009298"/>
    </source>
</evidence>
<evidence type="ECO:0000256" key="6">
    <source>
        <dbReference type="ARBA" id="ARBA00023136"/>
    </source>
</evidence>
<feature type="transmembrane region" description="Helical" evidence="7">
    <location>
        <begin position="169"/>
        <end position="193"/>
    </location>
</feature>
<proteinExistence type="inferred from homology"/>
<gene>
    <name evidence="9" type="ORF">B4N89_07235</name>
</gene>
<accession>A0A1T3NVE8</accession>
<dbReference type="Pfam" id="PF02308">
    <property type="entry name" value="MgtC"/>
    <property type="match status" value="1"/>
</dbReference>
<organism evidence="9 10">
    <name type="scientific">Embleya scabrispora</name>
    <dbReference type="NCBI Taxonomy" id="159449"/>
    <lineage>
        <taxon>Bacteria</taxon>
        <taxon>Bacillati</taxon>
        <taxon>Actinomycetota</taxon>
        <taxon>Actinomycetes</taxon>
        <taxon>Kitasatosporales</taxon>
        <taxon>Streptomycetaceae</taxon>
        <taxon>Embleya</taxon>
    </lineage>
</organism>